<evidence type="ECO:0000256" key="1">
    <source>
        <dbReference type="ARBA" id="ARBA00005005"/>
    </source>
</evidence>
<comment type="similarity">
    <text evidence="2">In the central section; belongs to the 3-hydroxyacyl-CoA dehydrogenase family.</text>
</comment>
<dbReference type="SUPFAM" id="SSF52096">
    <property type="entry name" value="ClpP/crotonase"/>
    <property type="match status" value="1"/>
</dbReference>
<dbReference type="RefSeq" id="WP_088565367.1">
    <property type="nucleotide sequence ID" value="NZ_CP020946.1"/>
</dbReference>
<evidence type="ECO:0000256" key="10">
    <source>
        <dbReference type="ARBA" id="ARBA00023239"/>
    </source>
</evidence>
<dbReference type="CDD" id="cd06558">
    <property type="entry name" value="crotonase-like"/>
    <property type="match status" value="1"/>
</dbReference>
<reference evidence="16 17" key="1">
    <citation type="submission" date="2017-04" db="EMBL/GenBank/DDBJ databases">
        <title>Whole genome sequence of Bdellovibrio bacteriovorus strain SSB218315.</title>
        <authorList>
            <person name="Oyedara O."/>
            <person name="Rodriguez-Perez M.A."/>
        </authorList>
    </citation>
    <scope>NUCLEOTIDE SEQUENCE [LARGE SCALE GENOMIC DNA]</scope>
    <source>
        <strain evidence="16 17">SSB218315</strain>
    </source>
</reference>
<comment type="similarity">
    <text evidence="3">In the N-terminal section; belongs to the enoyl-CoA hydratase/isomerase family.</text>
</comment>
<dbReference type="SUPFAM" id="SSF51735">
    <property type="entry name" value="NAD(P)-binding Rossmann-fold domains"/>
    <property type="match status" value="1"/>
</dbReference>
<feature type="domain" description="3-hydroxyacyl-CoA dehydrogenase C-terminal" evidence="14">
    <location>
        <begin position="501"/>
        <end position="595"/>
    </location>
</feature>
<dbReference type="InterPro" id="IPR006180">
    <property type="entry name" value="3-OHacyl-CoA_DH_CS"/>
</dbReference>
<keyword evidence="8" id="KW-0520">NAD</keyword>
<dbReference type="GO" id="GO:0016509">
    <property type="term" value="F:long-chain (3S)-3-hydroxyacyl-CoA dehydrogenase (NAD+) activity"/>
    <property type="evidence" value="ECO:0007669"/>
    <property type="project" value="TreeGrafter"/>
</dbReference>
<evidence type="ECO:0000256" key="7">
    <source>
        <dbReference type="ARBA" id="ARBA00023002"/>
    </source>
</evidence>
<dbReference type="Pfam" id="PF02737">
    <property type="entry name" value="3HCDH_N"/>
    <property type="match status" value="1"/>
</dbReference>
<dbReference type="InterPro" id="IPR008927">
    <property type="entry name" value="6-PGluconate_DH-like_C_sf"/>
</dbReference>
<dbReference type="PROSITE" id="PS00166">
    <property type="entry name" value="ENOYL_COA_HYDRATASE"/>
    <property type="match status" value="1"/>
</dbReference>
<evidence type="ECO:0000256" key="3">
    <source>
        <dbReference type="ARBA" id="ARBA00008750"/>
    </source>
</evidence>
<evidence type="ECO:0000256" key="12">
    <source>
        <dbReference type="ARBA" id="ARBA00049556"/>
    </source>
</evidence>
<comment type="similarity">
    <text evidence="13">Belongs to the enoyl-CoA hydratase/isomerase family.</text>
</comment>
<protein>
    <recommendedName>
        <fullName evidence="4">enoyl-CoA hydratase</fullName>
        <ecNumber evidence="4">4.2.1.17</ecNumber>
    </recommendedName>
</protein>
<proteinExistence type="inferred from homology"/>
<dbReference type="Pfam" id="PF00725">
    <property type="entry name" value="3HCDH"/>
    <property type="match status" value="1"/>
</dbReference>
<dbReference type="PANTHER" id="PTHR43612:SF3">
    <property type="entry name" value="TRIFUNCTIONAL ENZYME SUBUNIT ALPHA, MITOCHONDRIAL"/>
    <property type="match status" value="1"/>
</dbReference>
<dbReference type="FunFam" id="3.40.50.720:FF:000009">
    <property type="entry name" value="Fatty oxidation complex, alpha subunit"/>
    <property type="match status" value="1"/>
</dbReference>
<dbReference type="FunFam" id="3.90.226.10:FF:000011">
    <property type="entry name" value="Fatty acid oxidation complex subunit alpha"/>
    <property type="match status" value="1"/>
</dbReference>
<dbReference type="SUPFAM" id="SSF48179">
    <property type="entry name" value="6-phosphogluconate dehydrogenase C-terminal domain-like"/>
    <property type="match status" value="2"/>
</dbReference>
<comment type="pathway">
    <text evidence="1">Lipid metabolism; fatty acid beta-oxidation.</text>
</comment>
<dbReference type="PANTHER" id="PTHR43612">
    <property type="entry name" value="TRIFUNCTIONAL ENZYME SUBUNIT ALPHA"/>
    <property type="match status" value="1"/>
</dbReference>
<dbReference type="Gene3D" id="3.40.50.720">
    <property type="entry name" value="NAD(P)-binding Rossmann-like Domain"/>
    <property type="match status" value="1"/>
</dbReference>
<keyword evidence="9" id="KW-0443">Lipid metabolism</keyword>
<evidence type="ECO:0000256" key="13">
    <source>
        <dbReference type="RuleBase" id="RU003707"/>
    </source>
</evidence>
<organism evidence="16 17">
    <name type="scientific">Bdellovibrio bacteriovorus</name>
    <dbReference type="NCBI Taxonomy" id="959"/>
    <lineage>
        <taxon>Bacteria</taxon>
        <taxon>Pseudomonadati</taxon>
        <taxon>Bdellovibrionota</taxon>
        <taxon>Bdellovibrionia</taxon>
        <taxon>Bdellovibrionales</taxon>
        <taxon>Pseudobdellovibrionaceae</taxon>
        <taxon>Bdellovibrio</taxon>
    </lineage>
</organism>
<dbReference type="InterPro" id="IPR006108">
    <property type="entry name" value="3HC_DH_C"/>
</dbReference>
<evidence type="ECO:0000256" key="2">
    <source>
        <dbReference type="ARBA" id="ARBA00007005"/>
    </source>
</evidence>
<dbReference type="InterPro" id="IPR001753">
    <property type="entry name" value="Enoyl-CoA_hydra/iso"/>
</dbReference>
<dbReference type="GO" id="GO:0004300">
    <property type="term" value="F:enoyl-CoA hydratase activity"/>
    <property type="evidence" value="ECO:0007669"/>
    <property type="project" value="UniProtKB-EC"/>
</dbReference>
<dbReference type="AlphaFoldDB" id="A0A1Z3N8R3"/>
<evidence type="ECO:0000259" key="15">
    <source>
        <dbReference type="Pfam" id="PF02737"/>
    </source>
</evidence>
<keyword evidence="5" id="KW-0276">Fatty acid metabolism</keyword>
<dbReference type="InterPro" id="IPR029045">
    <property type="entry name" value="ClpP/crotonase-like_dom_sf"/>
</dbReference>
<accession>A0A1Z3N8R3</accession>
<dbReference type="Pfam" id="PF00378">
    <property type="entry name" value="ECH_1"/>
    <property type="match status" value="1"/>
</dbReference>
<evidence type="ECO:0000313" key="16">
    <source>
        <dbReference type="EMBL" id="ASD63858.1"/>
    </source>
</evidence>
<dbReference type="GO" id="GO:0070403">
    <property type="term" value="F:NAD+ binding"/>
    <property type="evidence" value="ECO:0007669"/>
    <property type="project" value="InterPro"/>
</dbReference>
<gene>
    <name evidence="16" type="ORF">B9G79_09875</name>
</gene>
<keyword evidence="10" id="KW-0456">Lyase</keyword>
<dbReference type="InterPro" id="IPR018376">
    <property type="entry name" value="Enoyl-CoA_hyd/isom_CS"/>
</dbReference>
<evidence type="ECO:0000259" key="14">
    <source>
        <dbReference type="Pfam" id="PF00725"/>
    </source>
</evidence>
<evidence type="ECO:0000256" key="6">
    <source>
        <dbReference type="ARBA" id="ARBA00022963"/>
    </source>
</evidence>
<dbReference type="Gene3D" id="3.90.226.10">
    <property type="entry name" value="2-enoyl-CoA Hydratase, Chain A, domain 1"/>
    <property type="match status" value="1"/>
</dbReference>
<evidence type="ECO:0000256" key="8">
    <source>
        <dbReference type="ARBA" id="ARBA00023027"/>
    </source>
</evidence>
<dbReference type="GO" id="GO:0006635">
    <property type="term" value="P:fatty acid beta-oxidation"/>
    <property type="evidence" value="ECO:0007669"/>
    <property type="project" value="UniProtKB-UniPathway"/>
</dbReference>
<dbReference type="OrthoDB" id="5289808at2"/>
<keyword evidence="11" id="KW-0511">Multifunctional enzyme</keyword>
<dbReference type="InterPro" id="IPR036291">
    <property type="entry name" value="NAD(P)-bd_dom_sf"/>
</dbReference>
<dbReference type="EC" id="4.2.1.17" evidence="4"/>
<comment type="catalytic activity">
    <reaction evidence="12">
        <text>a (3S)-3-hydroxyacyl-CoA + NAD(+) = a 3-oxoacyl-CoA + NADH + H(+)</text>
        <dbReference type="Rhea" id="RHEA:22432"/>
        <dbReference type="ChEBI" id="CHEBI:15378"/>
        <dbReference type="ChEBI" id="CHEBI:57318"/>
        <dbReference type="ChEBI" id="CHEBI:57540"/>
        <dbReference type="ChEBI" id="CHEBI:57945"/>
        <dbReference type="ChEBI" id="CHEBI:90726"/>
        <dbReference type="EC" id="1.1.1.35"/>
    </reaction>
</comment>
<dbReference type="InterPro" id="IPR050136">
    <property type="entry name" value="FA_oxidation_alpha_subunit"/>
</dbReference>
<keyword evidence="7" id="KW-0560">Oxidoreductase</keyword>
<evidence type="ECO:0000256" key="5">
    <source>
        <dbReference type="ARBA" id="ARBA00022832"/>
    </source>
</evidence>
<sequence length="717" mass="78333">MSIQESIKIVPQGEVAVVEFDLVGEKVNKFSTPVMMRLKEVVEELKKSSYKAVIFKSNKPKIFIAGADIEEIKSMTKAEEFEAAVKGGQEVISMVEDLPMPTIAAVNGACMGGGCEFILACDYRIASEDSSTKIGLPEIQLGILPGFGGCIRMPRVIGLQAALDIILAGKSVNSKKALKIGLVDKVVHPNLLESFSLKWAKEIIADGAKKRRKTFKPQGAVNVILESALGRGIVFKKAREGVLKATKGHYPAPLQALEVIQKTYGMSDREAALRVEREGFCKLGVTDISKNLIHVFYLTEMVKKQNGVPGVDVKPRDVKGLGVLGAGTMGGGIAYVAADKGIQVRMKDLNTDALGKGLKHASDLWMKLVKRKSIDKYQFQQKMDLVSVSTDYAGFKNLDVVVEAIVEDMGIKQKVIGECAGQMRPDAIIATNTSSLSVTEMAKGHPRPEYFAGMHFFNPVNKMPLIEVIRGEKTSDETIATIYELSKKMGKMPVVVKDGPGFLVNRLLLPYMGEAAFLLQEGMSIEFVDKVYVKEFGMPMGPFELMDEVGLDVCLKVLKIFKKAFGERIELAPCMEALGNSGRLGRKNGKGFYTYSEDGKRGAVDQTVYAALGLGQPTNPYDSKECIERGVFAMINECSLALVEDRIVETPHEVDLAMIMGTGFPPFRGGLMKYTDSIGTQYVADQLAMYASSRKAARLKPATPLTNMAKSNSKFYK</sequence>
<dbReference type="UniPathway" id="UPA00659"/>
<dbReference type="Proteomes" id="UP000197003">
    <property type="component" value="Chromosome"/>
</dbReference>
<keyword evidence="6" id="KW-0442">Lipid degradation</keyword>
<evidence type="ECO:0000256" key="4">
    <source>
        <dbReference type="ARBA" id="ARBA00012076"/>
    </source>
</evidence>
<dbReference type="InterPro" id="IPR006176">
    <property type="entry name" value="3-OHacyl-CoA_DH_NAD-bd"/>
</dbReference>
<dbReference type="PROSITE" id="PS00067">
    <property type="entry name" value="3HCDH"/>
    <property type="match status" value="1"/>
</dbReference>
<name>A0A1Z3N8R3_BDEBC</name>
<feature type="domain" description="3-hydroxyacyl-CoA dehydrogenase NAD binding" evidence="15">
    <location>
        <begin position="321"/>
        <end position="498"/>
    </location>
</feature>
<dbReference type="EMBL" id="CP020946">
    <property type="protein sequence ID" value="ASD63858.1"/>
    <property type="molecule type" value="Genomic_DNA"/>
</dbReference>
<dbReference type="Gene3D" id="1.10.1040.50">
    <property type="match status" value="1"/>
</dbReference>
<evidence type="ECO:0000313" key="17">
    <source>
        <dbReference type="Proteomes" id="UP000197003"/>
    </source>
</evidence>
<evidence type="ECO:0000256" key="11">
    <source>
        <dbReference type="ARBA" id="ARBA00023268"/>
    </source>
</evidence>
<evidence type="ECO:0000256" key="9">
    <source>
        <dbReference type="ARBA" id="ARBA00023098"/>
    </source>
</evidence>